<dbReference type="Proteomes" id="UP000018001">
    <property type="component" value="Unassembled WGS sequence"/>
</dbReference>
<dbReference type="eggNOG" id="KOG1269">
    <property type="taxonomic scope" value="Eukaryota"/>
</dbReference>
<evidence type="ECO:0000313" key="2">
    <source>
        <dbReference type="Proteomes" id="UP000018001"/>
    </source>
</evidence>
<dbReference type="PANTHER" id="PTHR43591:SF105">
    <property type="entry name" value="METHYLTRANSFERASE DOMAIN-CONTAINING PROTEIN-RELATED"/>
    <property type="match status" value="1"/>
</dbReference>
<dbReference type="PANTHER" id="PTHR43591">
    <property type="entry name" value="METHYLTRANSFERASE"/>
    <property type="match status" value="1"/>
</dbReference>
<dbReference type="SUPFAM" id="SSF53335">
    <property type="entry name" value="S-adenosyl-L-methionine-dependent methyltransferases"/>
    <property type="match status" value="1"/>
</dbReference>
<dbReference type="AlphaFoldDB" id="V5GBY9"/>
<comment type="caution">
    <text evidence="1">The sequence shown here is derived from an EMBL/GenBank/DDBJ whole genome shotgun (WGS) entry which is preliminary data.</text>
</comment>
<name>V5GBY9_BYSSN</name>
<gene>
    <name evidence="1" type="ORF">PVAR5_7099</name>
</gene>
<dbReference type="GO" id="GO:0008168">
    <property type="term" value="F:methyltransferase activity"/>
    <property type="evidence" value="ECO:0007669"/>
    <property type="project" value="TreeGrafter"/>
</dbReference>
<dbReference type="InParanoid" id="V5GBY9"/>
<accession>V5GBY9</accession>
<evidence type="ECO:0008006" key="3">
    <source>
        <dbReference type="Google" id="ProtNLM"/>
    </source>
</evidence>
<organism evidence="1 2">
    <name type="scientific">Byssochlamys spectabilis (strain No. 5 / NBRC 109023)</name>
    <name type="common">Paecilomyces variotii</name>
    <dbReference type="NCBI Taxonomy" id="1356009"/>
    <lineage>
        <taxon>Eukaryota</taxon>
        <taxon>Fungi</taxon>
        <taxon>Dikarya</taxon>
        <taxon>Ascomycota</taxon>
        <taxon>Pezizomycotina</taxon>
        <taxon>Eurotiomycetes</taxon>
        <taxon>Eurotiomycetidae</taxon>
        <taxon>Eurotiales</taxon>
        <taxon>Thermoascaceae</taxon>
        <taxon>Paecilomyces</taxon>
    </lineage>
</organism>
<protein>
    <recommendedName>
        <fullName evidence="3">S-adenosyl-L-methionine-dependent methyltransferase</fullName>
    </recommendedName>
</protein>
<dbReference type="Gene3D" id="3.40.50.150">
    <property type="entry name" value="Vaccinia Virus protein VP39"/>
    <property type="match status" value="1"/>
</dbReference>
<dbReference type="InterPro" id="IPR029063">
    <property type="entry name" value="SAM-dependent_MTases_sf"/>
</dbReference>
<evidence type="ECO:0000313" key="1">
    <source>
        <dbReference type="EMBL" id="GAD98407.1"/>
    </source>
</evidence>
<dbReference type="EMBL" id="BAUL01000243">
    <property type="protein sequence ID" value="GAD98407.1"/>
    <property type="molecule type" value="Genomic_DNA"/>
</dbReference>
<proteinExistence type="predicted"/>
<dbReference type="OrthoDB" id="2013972at2759"/>
<keyword evidence="2" id="KW-1185">Reference proteome</keyword>
<dbReference type="Pfam" id="PF13489">
    <property type="entry name" value="Methyltransf_23"/>
    <property type="match status" value="1"/>
</dbReference>
<sequence>MARTAQALPTKMALVDRVFLIMALLQALSNIFHGINGLGGPIDSSLHAELTRWRMQIRRLLYCSRLWVYNRMELEDYLKCREALWQSHIEAILDVMDVSEKARRRITNSSAPCIDAMSVYDAEDLLDGDASTRTLASSPQSYRYENGRRYHAYRDGSYWGPNDEKDVYHQTVAHHLFYRTLNDRMLVAPVTDPRNVLDIGTGVGLWAVNFADAYPDTKVTGTDLSPLWEHPVQPNLRFQVDDCCSEWTYLEEFRERFDVIHMRCLFGSIADWNQLYQRCFEHLTPGGYIEQAEMSVIPHSANGPLPHASIFRQWECFWSKCSVLTGKSWLISETMQESIRQAGFVDVCERHFKWPIGTWSSDPKLQEIGRWYREFWESGMEGWVMALSTRYLGWTASQARAFVSETRHALADETNRIYFQLVVVYGRRPDHFRPHAACYDHRRTQSHP</sequence>
<reference evidence="2" key="1">
    <citation type="journal article" date="2014" name="Genome Announc.">
        <title>Draft genome sequence of the formaldehyde-resistant fungus Byssochlamys spectabilis No. 5 (anamorph Paecilomyces variotii No. 5) (NBRC109023).</title>
        <authorList>
            <person name="Oka T."/>
            <person name="Ekino K."/>
            <person name="Fukuda K."/>
            <person name="Nomura Y."/>
        </authorList>
    </citation>
    <scope>NUCLEOTIDE SEQUENCE [LARGE SCALE GENOMIC DNA]</scope>
    <source>
        <strain evidence="2">No. 5 / NBRC 109023</strain>
    </source>
</reference>
<dbReference type="CDD" id="cd02440">
    <property type="entry name" value="AdoMet_MTases"/>
    <property type="match status" value="1"/>
</dbReference>
<dbReference type="HOGENOM" id="CLU_010595_1_2_1"/>